<organism evidence="1 2">
    <name type="scientific">Chitinophaga eiseniae</name>
    <dbReference type="NCBI Taxonomy" id="634771"/>
    <lineage>
        <taxon>Bacteria</taxon>
        <taxon>Pseudomonadati</taxon>
        <taxon>Bacteroidota</taxon>
        <taxon>Chitinophagia</taxon>
        <taxon>Chitinophagales</taxon>
        <taxon>Chitinophagaceae</taxon>
        <taxon>Chitinophaga</taxon>
    </lineage>
</organism>
<name>A0A1T4SQV0_9BACT</name>
<accession>A0A1T4SQV0</accession>
<sequence>MISGILLFSGSASRRMILKILLKMSIHNKKI</sequence>
<dbReference type="STRING" id="634771.SAMN04488128_103320"/>
<evidence type="ECO:0000313" key="2">
    <source>
        <dbReference type="Proteomes" id="UP000190367"/>
    </source>
</evidence>
<proteinExistence type="predicted"/>
<protein>
    <submittedName>
        <fullName evidence="1">Uncharacterized protein</fullName>
    </submittedName>
</protein>
<dbReference type="AlphaFoldDB" id="A0A1T4SQV0"/>
<dbReference type="EMBL" id="FUWZ01000003">
    <property type="protein sequence ID" value="SKA30609.1"/>
    <property type="molecule type" value="Genomic_DNA"/>
</dbReference>
<evidence type="ECO:0000313" key="1">
    <source>
        <dbReference type="EMBL" id="SKA30609.1"/>
    </source>
</evidence>
<keyword evidence="2" id="KW-1185">Reference proteome</keyword>
<reference evidence="2" key="1">
    <citation type="submission" date="2017-02" db="EMBL/GenBank/DDBJ databases">
        <authorList>
            <person name="Varghese N."/>
            <person name="Submissions S."/>
        </authorList>
    </citation>
    <scope>NUCLEOTIDE SEQUENCE [LARGE SCALE GENOMIC DNA]</scope>
    <source>
        <strain evidence="2">DSM 22224</strain>
    </source>
</reference>
<gene>
    <name evidence="1" type="ORF">SAMN04488128_103320</name>
</gene>
<dbReference type="Proteomes" id="UP000190367">
    <property type="component" value="Unassembled WGS sequence"/>
</dbReference>